<keyword evidence="4" id="KW-1185">Reference proteome</keyword>
<evidence type="ECO:0000259" key="2">
    <source>
        <dbReference type="Pfam" id="PF00535"/>
    </source>
</evidence>
<keyword evidence="1" id="KW-1133">Transmembrane helix</keyword>
<proteinExistence type="predicted"/>
<dbReference type="Pfam" id="PF00535">
    <property type="entry name" value="Glycos_transf_2"/>
    <property type="match status" value="1"/>
</dbReference>
<evidence type="ECO:0000256" key="1">
    <source>
        <dbReference type="SAM" id="Phobius"/>
    </source>
</evidence>
<keyword evidence="1" id="KW-0472">Membrane</keyword>
<dbReference type="InterPro" id="IPR001173">
    <property type="entry name" value="Glyco_trans_2-like"/>
</dbReference>
<feature type="domain" description="Glycosyltransferase 2-like" evidence="2">
    <location>
        <begin position="19"/>
        <end position="135"/>
    </location>
</feature>
<dbReference type="PANTHER" id="PTHR48090:SF7">
    <property type="entry name" value="RFBJ PROTEIN"/>
    <property type="match status" value="1"/>
</dbReference>
<dbReference type="SUPFAM" id="SSF53448">
    <property type="entry name" value="Nucleotide-diphospho-sugar transferases"/>
    <property type="match status" value="1"/>
</dbReference>
<dbReference type="InterPro" id="IPR050256">
    <property type="entry name" value="Glycosyltransferase_2"/>
</dbReference>
<accession>A0A8J7YGE3</accession>
<name>A0A8J7YGE3_9EURY</name>
<organism evidence="3 4">
    <name type="scientific">Haloarcula salinisoli</name>
    <dbReference type="NCBI Taxonomy" id="2487746"/>
    <lineage>
        <taxon>Archaea</taxon>
        <taxon>Methanobacteriati</taxon>
        <taxon>Methanobacteriota</taxon>
        <taxon>Stenosarchaea group</taxon>
        <taxon>Halobacteria</taxon>
        <taxon>Halobacteriales</taxon>
        <taxon>Haloarculaceae</taxon>
        <taxon>Haloarcula</taxon>
    </lineage>
</organism>
<sequence>MSTTSSNSTERRLTSDVVIGIPAYNEADTVGDVVRAASAPDVDVVVVDDGSDDSTAAVASDAGATVLQHGDNRGYGAALGTLFSAAHDSGVDHLVVVDADGQHDPTEALSLVEAQRSTGGDIVIGSRFVEGSQTDMPLYRRAGLGVINGLTGAALALGYSANAVADTQSGFRAYNAEAIELLACRADLSDGMDASLDILFHAADEEFTFTETPVDVTYDVAEANTHNPVVHGAVLVSNIFGRALSDRPGRVLGVPGSICLVLGGLLTSVSLTGLTLAVIPVLVAVLVLTGSGLLGAALAIGRLRPSRE</sequence>
<dbReference type="EMBL" id="RKLQ01000001">
    <property type="protein sequence ID" value="MBX0302898.1"/>
    <property type="molecule type" value="Genomic_DNA"/>
</dbReference>
<evidence type="ECO:0000313" key="3">
    <source>
        <dbReference type="EMBL" id="MBX0302898.1"/>
    </source>
</evidence>
<comment type="caution">
    <text evidence="3">The sequence shown here is derived from an EMBL/GenBank/DDBJ whole genome shotgun (WGS) entry which is preliminary data.</text>
</comment>
<keyword evidence="1" id="KW-0812">Transmembrane</keyword>
<protein>
    <submittedName>
        <fullName evidence="3">Glycosyltransferase family 2 protein</fullName>
    </submittedName>
</protein>
<evidence type="ECO:0000313" key="4">
    <source>
        <dbReference type="Proteomes" id="UP000783863"/>
    </source>
</evidence>
<dbReference type="Proteomes" id="UP000783863">
    <property type="component" value="Unassembled WGS sequence"/>
</dbReference>
<reference evidence="3" key="1">
    <citation type="submission" date="2021-06" db="EMBL/GenBank/DDBJ databases">
        <title>Halomicroarcula sp. F24A a new haloarchaeum isolated from saline soil.</title>
        <authorList>
            <person name="Duran-Viseras A."/>
            <person name="Sanchez-Porro C."/>
            <person name="Ventosa A."/>
        </authorList>
    </citation>
    <scope>NUCLEOTIDE SEQUENCE</scope>
    <source>
        <strain evidence="3">F24A</strain>
    </source>
</reference>
<dbReference type="CDD" id="cd04179">
    <property type="entry name" value="DPM_DPG-synthase_like"/>
    <property type="match status" value="1"/>
</dbReference>
<gene>
    <name evidence="3" type="ORF">EGD98_04340</name>
</gene>
<dbReference type="Gene3D" id="3.90.550.10">
    <property type="entry name" value="Spore Coat Polysaccharide Biosynthesis Protein SpsA, Chain A"/>
    <property type="match status" value="1"/>
</dbReference>
<feature type="transmembrane region" description="Helical" evidence="1">
    <location>
        <begin position="277"/>
        <end position="300"/>
    </location>
</feature>
<dbReference type="RefSeq" id="WP_220587126.1">
    <property type="nucleotide sequence ID" value="NZ_RKLQ01000001.1"/>
</dbReference>
<dbReference type="AlphaFoldDB" id="A0A8J7YGE3"/>
<dbReference type="PANTHER" id="PTHR48090">
    <property type="entry name" value="UNDECAPRENYL-PHOSPHATE 4-DEOXY-4-FORMAMIDO-L-ARABINOSE TRANSFERASE-RELATED"/>
    <property type="match status" value="1"/>
</dbReference>
<feature type="transmembrane region" description="Helical" evidence="1">
    <location>
        <begin position="251"/>
        <end position="271"/>
    </location>
</feature>
<dbReference type="InterPro" id="IPR029044">
    <property type="entry name" value="Nucleotide-diphossugar_trans"/>
</dbReference>